<accession>A0A067Q9L8</accession>
<dbReference type="EMBL" id="KL197710">
    <property type="protein sequence ID" value="KDQ63748.1"/>
    <property type="molecule type" value="Genomic_DNA"/>
</dbReference>
<organism evidence="1 2">
    <name type="scientific">Jaapia argillacea MUCL 33604</name>
    <dbReference type="NCBI Taxonomy" id="933084"/>
    <lineage>
        <taxon>Eukaryota</taxon>
        <taxon>Fungi</taxon>
        <taxon>Dikarya</taxon>
        <taxon>Basidiomycota</taxon>
        <taxon>Agaricomycotina</taxon>
        <taxon>Agaricomycetes</taxon>
        <taxon>Agaricomycetidae</taxon>
        <taxon>Jaapiales</taxon>
        <taxon>Jaapiaceae</taxon>
        <taxon>Jaapia</taxon>
    </lineage>
</organism>
<keyword evidence="2" id="KW-1185">Reference proteome</keyword>
<dbReference type="HOGENOM" id="CLU_1343446_0_0_1"/>
<protein>
    <submittedName>
        <fullName evidence="1">Uncharacterized protein</fullName>
    </submittedName>
</protein>
<evidence type="ECO:0000313" key="1">
    <source>
        <dbReference type="EMBL" id="KDQ63748.1"/>
    </source>
</evidence>
<gene>
    <name evidence="1" type="ORF">JAAARDRAFT_390032</name>
</gene>
<reference evidence="2" key="1">
    <citation type="journal article" date="2014" name="Proc. Natl. Acad. Sci. U.S.A.">
        <title>Extensive sampling of basidiomycete genomes demonstrates inadequacy of the white-rot/brown-rot paradigm for wood decay fungi.</title>
        <authorList>
            <person name="Riley R."/>
            <person name="Salamov A.A."/>
            <person name="Brown D.W."/>
            <person name="Nagy L.G."/>
            <person name="Floudas D."/>
            <person name="Held B.W."/>
            <person name="Levasseur A."/>
            <person name="Lombard V."/>
            <person name="Morin E."/>
            <person name="Otillar R."/>
            <person name="Lindquist E.A."/>
            <person name="Sun H."/>
            <person name="LaButti K.M."/>
            <person name="Schmutz J."/>
            <person name="Jabbour D."/>
            <person name="Luo H."/>
            <person name="Baker S.E."/>
            <person name="Pisabarro A.G."/>
            <person name="Walton J.D."/>
            <person name="Blanchette R.A."/>
            <person name="Henrissat B."/>
            <person name="Martin F."/>
            <person name="Cullen D."/>
            <person name="Hibbett D.S."/>
            <person name="Grigoriev I.V."/>
        </authorList>
    </citation>
    <scope>NUCLEOTIDE SEQUENCE [LARGE SCALE GENOMIC DNA]</scope>
    <source>
        <strain evidence="2">MUCL 33604</strain>
    </source>
</reference>
<sequence length="204" mass="23485">MRCTGPSHPLLWQAHHPRFRNARPDTHRRYSACRSCICLTTITWRSTWSHVIIAPHRGDSQRFGSDLIQVPLDKFFVQCGQLGQLQGRCSGHLATHCASVISLRLFGCGEVYVWLSANKRDALPLRDAWFVPYALLVTSLRFGHRFPPWPPHDTLPFIVLNVLRSSLFSIHRSPYSVIHDVHEYAWLSFIYHRALDCGNMRTTP</sequence>
<dbReference type="InParanoid" id="A0A067Q9L8"/>
<dbReference type="Proteomes" id="UP000027265">
    <property type="component" value="Unassembled WGS sequence"/>
</dbReference>
<proteinExistence type="predicted"/>
<name>A0A067Q9L8_9AGAM</name>
<evidence type="ECO:0000313" key="2">
    <source>
        <dbReference type="Proteomes" id="UP000027265"/>
    </source>
</evidence>
<dbReference type="AlphaFoldDB" id="A0A067Q9L8"/>